<accession>A0A1E5L256</accession>
<dbReference type="AlphaFoldDB" id="A0A1E5L256"/>
<feature type="domain" description="Bacterial EndoU nuclease" evidence="1">
    <location>
        <begin position="212"/>
        <end position="334"/>
    </location>
</feature>
<reference evidence="2 3" key="1">
    <citation type="submission" date="2016-09" db="EMBL/GenBank/DDBJ databases">
        <authorList>
            <person name="Capua I."/>
            <person name="De Benedictis P."/>
            <person name="Joannis T."/>
            <person name="Lombin L.H."/>
            <person name="Cattoli G."/>
        </authorList>
    </citation>
    <scope>NUCLEOTIDE SEQUENCE [LARGE SCALE GENOMIC DNA]</scope>
    <source>
        <strain evidence="2 3">LMG 25899</strain>
    </source>
</reference>
<keyword evidence="3" id="KW-1185">Reference proteome</keyword>
<gene>
    <name evidence="2" type="ORF">BCR26_01230</name>
</gene>
<protein>
    <recommendedName>
        <fullName evidence="1">Bacterial EndoU nuclease domain-containing protein</fullName>
    </recommendedName>
</protein>
<dbReference type="EMBL" id="MIEK01000001">
    <property type="protein sequence ID" value="OEH84121.1"/>
    <property type="molecule type" value="Genomic_DNA"/>
</dbReference>
<evidence type="ECO:0000259" key="1">
    <source>
        <dbReference type="Pfam" id="PF14436"/>
    </source>
</evidence>
<evidence type="ECO:0000313" key="3">
    <source>
        <dbReference type="Proteomes" id="UP000095256"/>
    </source>
</evidence>
<evidence type="ECO:0000313" key="2">
    <source>
        <dbReference type="EMBL" id="OEH84121.1"/>
    </source>
</evidence>
<dbReference type="InterPro" id="IPR029501">
    <property type="entry name" value="EndoU_bac"/>
</dbReference>
<dbReference type="OrthoDB" id="2194196at2"/>
<organism evidence="2 3">
    <name type="scientific">Enterococcus rivorum</name>
    <dbReference type="NCBI Taxonomy" id="762845"/>
    <lineage>
        <taxon>Bacteria</taxon>
        <taxon>Bacillati</taxon>
        <taxon>Bacillota</taxon>
        <taxon>Bacilli</taxon>
        <taxon>Lactobacillales</taxon>
        <taxon>Enterococcaceae</taxon>
        <taxon>Enterococcus</taxon>
    </lineage>
</organism>
<dbReference type="GO" id="GO:0004519">
    <property type="term" value="F:endonuclease activity"/>
    <property type="evidence" value="ECO:0007669"/>
    <property type="project" value="InterPro"/>
</dbReference>
<dbReference type="RefSeq" id="WP_069697128.1">
    <property type="nucleotide sequence ID" value="NZ_JAGGMA010000003.1"/>
</dbReference>
<comment type="caution">
    <text evidence="2">The sequence shown here is derived from an EMBL/GenBank/DDBJ whole genome shotgun (WGS) entry which is preliminary data.</text>
</comment>
<dbReference type="Pfam" id="PF14436">
    <property type="entry name" value="EndoU_bacteria"/>
    <property type="match status" value="1"/>
</dbReference>
<dbReference type="STRING" id="762845.BCR26_01230"/>
<dbReference type="Proteomes" id="UP000095256">
    <property type="component" value="Unassembled WGS sequence"/>
</dbReference>
<proteinExistence type="predicted"/>
<name>A0A1E5L256_9ENTE</name>
<sequence length="335" mass="37487">MISSVGEGVAFLGTAGNFAGGKEGYKKIDFANKAWYKTLKAFNQKQPKMREEIVINTDGERPIYEVYVNGKKDTKKTKELQEMFRVHNVELFKEYGPEIFKILMNLDDVEIILDKDSTKLQRSSSSIFLLLSILPPDKVKDFLKTAKLLAKGEHSMDAIKLSAKEWQILKDFEKSADTVKTMDRGKDATKVAKNIETLDDLKKLKNTDVFTDKSLKHVFEGELTKRGASGYHVDTIDGSIGKIIDGTKTAPNKYGVYEAKVEVDGVLKGGNGGKSTFFPDDWSSQKVVDSINEAYKNRKFEVGSFNTYTGVTKEGFTISMFIGKDGKIISAFPKY</sequence>